<protein>
    <submittedName>
        <fullName evidence="1">Uncharacterized protein</fullName>
    </submittedName>
</protein>
<accession>A0A0A9C3G6</accession>
<proteinExistence type="predicted"/>
<sequence>MQWRRFGN</sequence>
<dbReference type="EMBL" id="GBRH01227809">
    <property type="protein sequence ID" value="JAD70086.1"/>
    <property type="molecule type" value="Transcribed_RNA"/>
</dbReference>
<reference evidence="1" key="2">
    <citation type="journal article" date="2015" name="Data Brief">
        <title>Shoot transcriptome of the giant reed, Arundo donax.</title>
        <authorList>
            <person name="Barrero R.A."/>
            <person name="Guerrero F.D."/>
            <person name="Moolhuijzen P."/>
            <person name="Goolsby J.A."/>
            <person name="Tidwell J."/>
            <person name="Bellgard S.E."/>
            <person name="Bellgard M.I."/>
        </authorList>
    </citation>
    <scope>NUCLEOTIDE SEQUENCE</scope>
    <source>
        <tissue evidence="1">Shoot tissue taken approximately 20 cm above the soil surface</tissue>
    </source>
</reference>
<evidence type="ECO:0000313" key="1">
    <source>
        <dbReference type="EMBL" id="JAD70086.1"/>
    </source>
</evidence>
<name>A0A0A9C3G6_ARUDO</name>
<reference evidence="1" key="1">
    <citation type="submission" date="2014-09" db="EMBL/GenBank/DDBJ databases">
        <authorList>
            <person name="Magalhaes I.L.F."/>
            <person name="Oliveira U."/>
            <person name="Santos F.R."/>
            <person name="Vidigal T.H.D.A."/>
            <person name="Brescovit A.D."/>
            <person name="Santos A.J."/>
        </authorList>
    </citation>
    <scope>NUCLEOTIDE SEQUENCE</scope>
    <source>
        <tissue evidence="1">Shoot tissue taken approximately 20 cm above the soil surface</tissue>
    </source>
</reference>
<organism evidence="1">
    <name type="scientific">Arundo donax</name>
    <name type="common">Giant reed</name>
    <name type="synonym">Donax arundinaceus</name>
    <dbReference type="NCBI Taxonomy" id="35708"/>
    <lineage>
        <taxon>Eukaryota</taxon>
        <taxon>Viridiplantae</taxon>
        <taxon>Streptophyta</taxon>
        <taxon>Embryophyta</taxon>
        <taxon>Tracheophyta</taxon>
        <taxon>Spermatophyta</taxon>
        <taxon>Magnoliopsida</taxon>
        <taxon>Liliopsida</taxon>
        <taxon>Poales</taxon>
        <taxon>Poaceae</taxon>
        <taxon>PACMAD clade</taxon>
        <taxon>Arundinoideae</taxon>
        <taxon>Arundineae</taxon>
        <taxon>Arundo</taxon>
    </lineage>
</organism>